<organism evidence="2">
    <name type="scientific">Rhizophora mucronata</name>
    <name type="common">Asiatic mangrove</name>
    <dbReference type="NCBI Taxonomy" id="61149"/>
    <lineage>
        <taxon>Eukaryota</taxon>
        <taxon>Viridiplantae</taxon>
        <taxon>Streptophyta</taxon>
        <taxon>Embryophyta</taxon>
        <taxon>Tracheophyta</taxon>
        <taxon>Spermatophyta</taxon>
        <taxon>Magnoliopsida</taxon>
        <taxon>eudicotyledons</taxon>
        <taxon>Gunneridae</taxon>
        <taxon>Pentapetalae</taxon>
        <taxon>rosids</taxon>
        <taxon>fabids</taxon>
        <taxon>Malpighiales</taxon>
        <taxon>Rhizophoraceae</taxon>
        <taxon>Rhizophora</taxon>
    </lineage>
</organism>
<feature type="region of interest" description="Disordered" evidence="1">
    <location>
        <begin position="1"/>
        <end position="30"/>
    </location>
</feature>
<dbReference type="AlphaFoldDB" id="A0A2P2K2E2"/>
<reference evidence="2" key="1">
    <citation type="submission" date="2018-02" db="EMBL/GenBank/DDBJ databases">
        <title>Rhizophora mucronata_Transcriptome.</title>
        <authorList>
            <person name="Meera S.P."/>
            <person name="Sreeshan A."/>
            <person name="Augustine A."/>
        </authorList>
    </citation>
    <scope>NUCLEOTIDE SEQUENCE</scope>
    <source>
        <tissue evidence="2">Leaf</tissue>
    </source>
</reference>
<evidence type="ECO:0000256" key="1">
    <source>
        <dbReference type="SAM" id="MobiDB-lite"/>
    </source>
</evidence>
<dbReference type="EMBL" id="GGEC01019413">
    <property type="protein sequence ID" value="MBW99896.1"/>
    <property type="molecule type" value="Transcribed_RNA"/>
</dbReference>
<accession>A0A2P2K2E2</accession>
<proteinExistence type="predicted"/>
<evidence type="ECO:0000313" key="2">
    <source>
        <dbReference type="EMBL" id="MBW99896.1"/>
    </source>
</evidence>
<protein>
    <submittedName>
        <fullName evidence="2">Macrophage migration inhibitory factor homolog isoform X2</fullName>
    </submittedName>
</protein>
<feature type="compositionally biased region" description="Gly residues" evidence="1">
    <location>
        <begin position="8"/>
        <end position="30"/>
    </location>
</feature>
<name>A0A2P2K2E2_RHIMU</name>
<sequence length="59" mass="6214">MKAKEKGYYGGGLADDAGDGGGGFRQDGGGVNAFKAHVRRKIQARHLLSHKEPTTASKD</sequence>